<evidence type="ECO:0000256" key="1">
    <source>
        <dbReference type="ARBA" id="ARBA00002591"/>
    </source>
</evidence>
<comment type="similarity">
    <text evidence="4">Belongs to the FlgH family.</text>
</comment>
<evidence type="ECO:0000256" key="4">
    <source>
        <dbReference type="ARBA" id="ARBA00006929"/>
    </source>
</evidence>
<keyword evidence="9" id="KW-0282">Flagellum</keyword>
<keyword evidence="8" id="KW-0998">Cell outer membrane</keyword>
<dbReference type="GO" id="GO:0009279">
    <property type="term" value="C:cell outer membrane"/>
    <property type="evidence" value="ECO:0007669"/>
    <property type="project" value="UniProtKB-SubCell"/>
</dbReference>
<comment type="caution">
    <text evidence="9">The sequence shown here is derived from an EMBL/GenBank/DDBJ whole genome shotgun (WGS) entry which is preliminary data.</text>
</comment>
<keyword evidence="6" id="KW-0472">Membrane</keyword>
<evidence type="ECO:0000256" key="6">
    <source>
        <dbReference type="ARBA" id="ARBA00023136"/>
    </source>
</evidence>
<name>A0A3A4P6Q5_ABYX5</name>
<proteinExistence type="inferred from homology"/>
<dbReference type="EMBL" id="QZKU01000012">
    <property type="protein sequence ID" value="RJP26166.1"/>
    <property type="molecule type" value="Genomic_DNA"/>
</dbReference>
<evidence type="ECO:0000313" key="9">
    <source>
        <dbReference type="EMBL" id="RJP26166.1"/>
    </source>
</evidence>
<evidence type="ECO:0000256" key="7">
    <source>
        <dbReference type="ARBA" id="ARBA00023143"/>
    </source>
</evidence>
<sequence>MSFISRRRRYPILLTFEILNSCRLFLQMSQLKADYLKGLQNRLFSTSSIQNPKSKIQNPLRLRRAVFLPLFLLFCFSSPARADSIWRAPGAETHSFYSTSRSEYRIGDIITILIVEAVDARNSTLTDTEKETELDFGIDGFSDILGFTELFGQPFSADPRFGVDASNEFESGGSSVRASALRGTISGQVVEILPNGNLRVEASQNMVINDEKNWIIVVGTVRPQDISPQNTVFSTQIANAEIQCKGYGPLSTVQKRGVITEALEFIWPF</sequence>
<dbReference type="Proteomes" id="UP000265882">
    <property type="component" value="Unassembled WGS sequence"/>
</dbReference>
<dbReference type="PANTHER" id="PTHR34933:SF1">
    <property type="entry name" value="FLAGELLAR L-RING PROTEIN"/>
    <property type="match status" value="1"/>
</dbReference>
<reference evidence="9 10" key="1">
    <citation type="journal article" date="2017" name="ISME J.">
        <title>Energy and carbon metabolisms in a deep terrestrial subsurface fluid microbial community.</title>
        <authorList>
            <person name="Momper L."/>
            <person name="Jungbluth S.P."/>
            <person name="Lee M.D."/>
            <person name="Amend J.P."/>
        </authorList>
    </citation>
    <scope>NUCLEOTIDE SEQUENCE [LARGE SCALE GENOMIC DNA]</scope>
    <source>
        <strain evidence="9">SURF_5</strain>
    </source>
</reference>
<keyword evidence="5" id="KW-0732">Signal</keyword>
<evidence type="ECO:0000256" key="5">
    <source>
        <dbReference type="ARBA" id="ARBA00022729"/>
    </source>
</evidence>
<dbReference type="AlphaFoldDB" id="A0A3A4P6Q5"/>
<evidence type="ECO:0000256" key="3">
    <source>
        <dbReference type="ARBA" id="ARBA00004442"/>
    </source>
</evidence>
<dbReference type="GO" id="GO:0071973">
    <property type="term" value="P:bacterial-type flagellum-dependent cell motility"/>
    <property type="evidence" value="ECO:0007669"/>
    <property type="project" value="InterPro"/>
</dbReference>
<gene>
    <name evidence="9" type="ORF">C4520_00990</name>
</gene>
<dbReference type="Pfam" id="PF02107">
    <property type="entry name" value="FlgH"/>
    <property type="match status" value="1"/>
</dbReference>
<keyword evidence="9" id="KW-0966">Cell projection</keyword>
<organism evidence="9 10">
    <name type="scientific">Abyssobacteria bacterium (strain SURF_5)</name>
    <dbReference type="NCBI Taxonomy" id="2093360"/>
    <lineage>
        <taxon>Bacteria</taxon>
        <taxon>Pseudomonadati</taxon>
        <taxon>Candidatus Hydrogenedentota</taxon>
        <taxon>Candidatus Abyssobacteria</taxon>
    </lineage>
</organism>
<protein>
    <submittedName>
        <fullName evidence="9">Flagellar basal body L-ring protein FlgH</fullName>
    </submittedName>
</protein>
<dbReference type="GO" id="GO:0009427">
    <property type="term" value="C:bacterial-type flagellum basal body, distal rod, L ring"/>
    <property type="evidence" value="ECO:0007669"/>
    <property type="project" value="InterPro"/>
</dbReference>
<evidence type="ECO:0000313" key="10">
    <source>
        <dbReference type="Proteomes" id="UP000265882"/>
    </source>
</evidence>
<dbReference type="GO" id="GO:0003774">
    <property type="term" value="F:cytoskeletal motor activity"/>
    <property type="evidence" value="ECO:0007669"/>
    <property type="project" value="InterPro"/>
</dbReference>
<dbReference type="PANTHER" id="PTHR34933">
    <property type="entry name" value="FLAGELLAR L-RING PROTEIN"/>
    <property type="match status" value="1"/>
</dbReference>
<dbReference type="PRINTS" id="PR01008">
    <property type="entry name" value="FLGLRINGFLGH"/>
</dbReference>
<keyword evidence="7" id="KW-0975">Bacterial flagellum</keyword>
<comment type="subcellular location">
    <subcellularLocation>
        <location evidence="2">Bacterial flagellum basal body</location>
    </subcellularLocation>
    <subcellularLocation>
        <location evidence="3">Cell outer membrane</location>
    </subcellularLocation>
</comment>
<evidence type="ECO:0000256" key="2">
    <source>
        <dbReference type="ARBA" id="ARBA00004117"/>
    </source>
</evidence>
<comment type="function">
    <text evidence="1">Assembles around the rod to form the L-ring and probably protects the motor/basal body from shearing forces during rotation.</text>
</comment>
<dbReference type="InterPro" id="IPR000527">
    <property type="entry name" value="Flag_Lring"/>
</dbReference>
<accession>A0A3A4P6Q5</accession>
<keyword evidence="9" id="KW-0969">Cilium</keyword>
<evidence type="ECO:0000256" key="8">
    <source>
        <dbReference type="ARBA" id="ARBA00023237"/>
    </source>
</evidence>